<name>A0A2U2BRQ5_9PROT</name>
<keyword evidence="2" id="KW-1185">Reference proteome</keyword>
<reference evidence="2" key="1">
    <citation type="submission" date="2018-05" db="EMBL/GenBank/DDBJ databases">
        <authorList>
            <person name="Liu B.-T."/>
        </authorList>
    </citation>
    <scope>NUCLEOTIDE SEQUENCE [LARGE SCALE GENOMIC DNA]</scope>
    <source>
        <strain evidence="2">WD6-1</strain>
    </source>
</reference>
<proteinExistence type="predicted"/>
<evidence type="ECO:0000313" key="2">
    <source>
        <dbReference type="Proteomes" id="UP000245168"/>
    </source>
</evidence>
<dbReference type="RefSeq" id="WP_109253399.1">
    <property type="nucleotide sequence ID" value="NZ_QEXV01000005.1"/>
</dbReference>
<protein>
    <submittedName>
        <fullName evidence="1">Uncharacterized protein</fullName>
    </submittedName>
</protein>
<sequence length="100" mass="10833">MAGLLLGVAACATPEELAAYQEAQADEEAQREMSEERLEAALASGECEYRQQTGFRTRRVLQCEPGVLRPGDPDEAGRSMRDWQDAGALCTSQNQACNPG</sequence>
<comment type="caution">
    <text evidence="1">The sequence shown here is derived from an EMBL/GenBank/DDBJ whole genome shotgun (WGS) entry which is preliminary data.</text>
</comment>
<accession>A0A2U2BRQ5</accession>
<dbReference type="AlphaFoldDB" id="A0A2U2BRQ5"/>
<dbReference type="Proteomes" id="UP000245168">
    <property type="component" value="Unassembled WGS sequence"/>
</dbReference>
<dbReference type="EMBL" id="QEXV01000005">
    <property type="protein sequence ID" value="PWE16676.1"/>
    <property type="molecule type" value="Genomic_DNA"/>
</dbReference>
<gene>
    <name evidence="1" type="ORF">DDZ18_10725</name>
</gene>
<organism evidence="1 2">
    <name type="scientific">Marinicauda salina</name>
    <dbReference type="NCBI Taxonomy" id="2135793"/>
    <lineage>
        <taxon>Bacteria</taxon>
        <taxon>Pseudomonadati</taxon>
        <taxon>Pseudomonadota</taxon>
        <taxon>Alphaproteobacteria</taxon>
        <taxon>Maricaulales</taxon>
        <taxon>Maricaulaceae</taxon>
        <taxon>Marinicauda</taxon>
    </lineage>
</organism>
<evidence type="ECO:0000313" key="1">
    <source>
        <dbReference type="EMBL" id="PWE16676.1"/>
    </source>
</evidence>